<dbReference type="GO" id="GO:0003714">
    <property type="term" value="F:transcription corepressor activity"/>
    <property type="evidence" value="ECO:0007669"/>
    <property type="project" value="InterPro"/>
</dbReference>
<feature type="compositionally biased region" description="Basic and acidic residues" evidence="1">
    <location>
        <begin position="358"/>
        <end position="370"/>
    </location>
</feature>
<protein>
    <submittedName>
        <fullName evidence="2">Protein SCAI</fullName>
    </submittedName>
</protein>
<evidence type="ECO:0000313" key="3">
    <source>
        <dbReference type="Proteomes" id="UP001140949"/>
    </source>
</evidence>
<evidence type="ECO:0000313" key="2">
    <source>
        <dbReference type="EMBL" id="KAJ6801116.1"/>
    </source>
</evidence>
<feature type="compositionally biased region" description="Polar residues" evidence="1">
    <location>
        <begin position="371"/>
        <end position="388"/>
    </location>
</feature>
<dbReference type="InterPro" id="IPR022709">
    <property type="entry name" value="SCAI"/>
</dbReference>
<dbReference type="GO" id="GO:0006351">
    <property type="term" value="P:DNA-templated transcription"/>
    <property type="evidence" value="ECO:0007669"/>
    <property type="project" value="InterPro"/>
</dbReference>
<feature type="region of interest" description="Disordered" evidence="1">
    <location>
        <begin position="273"/>
        <end position="295"/>
    </location>
</feature>
<dbReference type="EMBL" id="JANAVB010038416">
    <property type="protein sequence ID" value="KAJ6801116.1"/>
    <property type="molecule type" value="Genomic_DNA"/>
</dbReference>
<feature type="region of interest" description="Disordered" evidence="1">
    <location>
        <begin position="352"/>
        <end position="390"/>
    </location>
</feature>
<dbReference type="PANTHER" id="PTHR21243">
    <property type="entry name" value="PROTEIN SCAI"/>
    <property type="match status" value="1"/>
</dbReference>
<comment type="caution">
    <text evidence="2">The sequence shown here is derived from an EMBL/GenBank/DDBJ whole genome shotgun (WGS) entry which is preliminary data.</text>
</comment>
<organism evidence="2 3">
    <name type="scientific">Iris pallida</name>
    <name type="common">Sweet iris</name>
    <dbReference type="NCBI Taxonomy" id="29817"/>
    <lineage>
        <taxon>Eukaryota</taxon>
        <taxon>Viridiplantae</taxon>
        <taxon>Streptophyta</taxon>
        <taxon>Embryophyta</taxon>
        <taxon>Tracheophyta</taxon>
        <taxon>Spermatophyta</taxon>
        <taxon>Magnoliopsida</taxon>
        <taxon>Liliopsida</taxon>
        <taxon>Asparagales</taxon>
        <taxon>Iridaceae</taxon>
        <taxon>Iridoideae</taxon>
        <taxon>Irideae</taxon>
        <taxon>Iris</taxon>
    </lineage>
</organism>
<reference evidence="2" key="2">
    <citation type="submission" date="2023-04" db="EMBL/GenBank/DDBJ databases">
        <authorList>
            <person name="Bruccoleri R.E."/>
            <person name="Oakeley E.J."/>
            <person name="Faust A.-M."/>
            <person name="Dessus-Babus S."/>
            <person name="Altorfer M."/>
            <person name="Burckhardt D."/>
            <person name="Oertli M."/>
            <person name="Naumann U."/>
            <person name="Petersen F."/>
            <person name="Wong J."/>
        </authorList>
    </citation>
    <scope>NUCLEOTIDE SEQUENCE</scope>
    <source>
        <strain evidence="2">GSM-AAB239-AS_SAM_17_03QT</strain>
        <tissue evidence="2">Leaf</tissue>
    </source>
</reference>
<name>A0AAX6EAL3_IRIPA</name>
<reference evidence="2" key="1">
    <citation type="journal article" date="2023" name="GigaByte">
        <title>Genome assembly of the bearded iris, Iris pallida Lam.</title>
        <authorList>
            <person name="Bruccoleri R.E."/>
            <person name="Oakeley E.J."/>
            <person name="Faust A.M.E."/>
            <person name="Altorfer M."/>
            <person name="Dessus-Babus S."/>
            <person name="Burckhardt D."/>
            <person name="Oertli M."/>
            <person name="Naumann U."/>
            <person name="Petersen F."/>
            <person name="Wong J."/>
        </authorList>
    </citation>
    <scope>NUCLEOTIDE SEQUENCE</scope>
    <source>
        <strain evidence="2">GSM-AAB239-AS_SAM_17_03QT</strain>
    </source>
</reference>
<dbReference type="AlphaFoldDB" id="A0AAX6EAL3"/>
<sequence length="617" mass="69667">MAASSNSSVPVTELFWSLLDKADRKFSKVRDVPSFARHRSDADFHKAFRIYTQLWKLQQENRQKLVDAGLRRWEVGEIASRIAQLYYGQYQRTSDSGYLSEAFVFYEAILSRDYFKGDGGSTTGGGGQEQGLVNKQLRFLARFLIVSLVAGRREMATRLANLLKVLVDENKKTFQEAEYKEWKHVVQEIVRFLRADSLFMNMRPLRYSFVYDSHPDSLTSVVSCNDKRKLVLHDALLSSYCHNEVKFTELTLDTFRMLQSLEWEPRGFFSLKGGGDNSSNESGPNRVNPLLDIRDPTLPPNPRKVILYRPSVTHLLMVLSTMCEELPPNGILLIHLSASGESGVKLPMTLTSGSAEESNEKTLGRSDHETGSSVNSPTNSQDEPSYHNTENHRSIHEGCLWLGYRGRNGSNYLYPCDLIPFTRKPLFLVIDSYNSHAFKVIHGAEKGETTIMLLSPSARALPVASSNDSSRYQYGSQFTMFLTAPVQAFCSLTGISGVDVDKDTYDKAEKLFSLSLSEWETALLKSDSLHPIWVEILGDPFLRRLLLRFIFCRAVLALYSPTFQKEKFIPSCLPQLPDSVSPETRSSQSAVLRLAEFFGTTKHFSFFEGIDAKAGQH</sequence>
<gene>
    <name evidence="2" type="ORF">M6B38_199795</name>
</gene>
<dbReference type="Proteomes" id="UP001140949">
    <property type="component" value="Unassembled WGS sequence"/>
</dbReference>
<evidence type="ECO:0000256" key="1">
    <source>
        <dbReference type="SAM" id="MobiDB-lite"/>
    </source>
</evidence>
<keyword evidence="3" id="KW-1185">Reference proteome</keyword>
<accession>A0AAX6EAL3</accession>
<proteinExistence type="predicted"/>
<dbReference type="Pfam" id="PF12070">
    <property type="entry name" value="SCAI"/>
    <property type="match status" value="1"/>
</dbReference>